<name>A0A1G9MZX3_9CORY</name>
<keyword evidence="11" id="KW-1185">Reference proteome</keyword>
<dbReference type="GO" id="GO:0019288">
    <property type="term" value="P:isopentenyl diphosphate biosynthetic process, methylerythritol 4-phosphate pathway"/>
    <property type="evidence" value="ECO:0007669"/>
    <property type="project" value="UniProtKB-UniRule"/>
</dbReference>
<keyword evidence="5 7" id="KW-0411">Iron-sulfur</keyword>
<dbReference type="GO" id="GO:0046429">
    <property type="term" value="F:4-hydroxy-3-methylbut-2-en-1-yl diphosphate synthase activity (ferredoxin)"/>
    <property type="evidence" value="ECO:0007669"/>
    <property type="project" value="UniProtKB-UniRule"/>
</dbReference>
<dbReference type="Pfam" id="PF04551">
    <property type="entry name" value="GcpE"/>
    <property type="match status" value="1"/>
</dbReference>
<dbReference type="InterPro" id="IPR058579">
    <property type="entry name" value="IspG_C"/>
</dbReference>
<keyword evidence="4 7" id="KW-0408">Iron</keyword>
<dbReference type="PANTHER" id="PTHR30454:SF0">
    <property type="entry name" value="4-HYDROXY-3-METHYLBUT-2-EN-1-YL DIPHOSPHATE SYNTHASE (FERREDOXIN), CHLOROPLASTIC"/>
    <property type="match status" value="1"/>
</dbReference>
<evidence type="ECO:0000313" key="11">
    <source>
        <dbReference type="Proteomes" id="UP000199350"/>
    </source>
</evidence>
<dbReference type="Gene3D" id="3.20.20.20">
    <property type="entry name" value="Dihydropteroate synthase-like"/>
    <property type="match status" value="1"/>
</dbReference>
<evidence type="ECO:0000259" key="8">
    <source>
        <dbReference type="Pfam" id="PF04551"/>
    </source>
</evidence>
<evidence type="ECO:0000256" key="2">
    <source>
        <dbReference type="ARBA" id="ARBA00022723"/>
    </source>
</evidence>
<dbReference type="Pfam" id="PF26540">
    <property type="entry name" value="GcpE_C"/>
    <property type="match status" value="1"/>
</dbReference>
<evidence type="ECO:0000313" key="10">
    <source>
        <dbReference type="EMBL" id="SDL79830.1"/>
    </source>
</evidence>
<feature type="binding site" evidence="7">
    <location>
        <position position="282"/>
    </location>
    <ligand>
        <name>[4Fe-4S] cluster</name>
        <dbReference type="ChEBI" id="CHEBI:49883"/>
    </ligand>
</feature>
<evidence type="ECO:0000256" key="4">
    <source>
        <dbReference type="ARBA" id="ARBA00023004"/>
    </source>
</evidence>
<accession>A0A1G9MZX3</accession>
<protein>
    <recommendedName>
        <fullName evidence="7">4-hydroxy-3-methylbut-2-en-1-yl diphosphate synthase (flavodoxin)</fullName>
        <ecNumber evidence="7">1.17.7.3</ecNumber>
    </recommendedName>
    <alternativeName>
        <fullName evidence="7">1-hydroxy-2-methyl-2-(E)-butenyl 4-diphosphate synthase</fullName>
    </alternativeName>
</protein>
<dbReference type="GO" id="GO:0005506">
    <property type="term" value="F:iron ion binding"/>
    <property type="evidence" value="ECO:0007669"/>
    <property type="project" value="InterPro"/>
</dbReference>
<dbReference type="PIRSF" id="PIRSF004640">
    <property type="entry name" value="IspG"/>
    <property type="match status" value="1"/>
</dbReference>
<dbReference type="Gene3D" id="3.30.413.10">
    <property type="entry name" value="Sulfite Reductase Hemoprotein, domain 1"/>
    <property type="match status" value="1"/>
</dbReference>
<comment type="catalytic activity">
    <reaction evidence="7">
        <text>(2E)-4-hydroxy-3-methylbut-2-enyl diphosphate + oxidized [flavodoxin] + H2O + 2 H(+) = 2-C-methyl-D-erythritol 2,4-cyclic diphosphate + reduced [flavodoxin]</text>
        <dbReference type="Rhea" id="RHEA:43604"/>
        <dbReference type="Rhea" id="RHEA-COMP:10622"/>
        <dbReference type="Rhea" id="RHEA-COMP:10623"/>
        <dbReference type="ChEBI" id="CHEBI:15377"/>
        <dbReference type="ChEBI" id="CHEBI:15378"/>
        <dbReference type="ChEBI" id="CHEBI:57618"/>
        <dbReference type="ChEBI" id="CHEBI:58210"/>
        <dbReference type="ChEBI" id="CHEBI:58483"/>
        <dbReference type="ChEBI" id="CHEBI:128753"/>
        <dbReference type="EC" id="1.17.7.3"/>
    </reaction>
</comment>
<keyword evidence="2 7" id="KW-0479">Metal-binding</keyword>
<feature type="domain" description="IspG C-terminal" evidence="9">
    <location>
        <begin position="278"/>
        <end position="363"/>
    </location>
</feature>
<dbReference type="SUPFAM" id="SSF51717">
    <property type="entry name" value="Dihydropteroate synthetase-like"/>
    <property type="match status" value="1"/>
</dbReference>
<dbReference type="InterPro" id="IPR045854">
    <property type="entry name" value="NO2/SO3_Rdtase_4Fe4S_sf"/>
</dbReference>
<dbReference type="InterPro" id="IPR058578">
    <property type="entry name" value="IspG_TIM"/>
</dbReference>
<dbReference type="HAMAP" id="MF_00159">
    <property type="entry name" value="IspG"/>
    <property type="match status" value="1"/>
</dbReference>
<dbReference type="EC" id="1.17.7.3" evidence="7"/>
<comment type="cofactor">
    <cofactor evidence="7">
        <name>[4Fe-4S] cluster</name>
        <dbReference type="ChEBI" id="CHEBI:49883"/>
    </cofactor>
    <text evidence="7">Binds 1 [4Fe-4S] cluster.</text>
</comment>
<keyword evidence="1 7" id="KW-0004">4Fe-4S</keyword>
<dbReference type="GO" id="GO:0051539">
    <property type="term" value="F:4 iron, 4 sulfur cluster binding"/>
    <property type="evidence" value="ECO:0007669"/>
    <property type="project" value="UniProtKB-UniRule"/>
</dbReference>
<feature type="domain" description="IspG TIM-barrel" evidence="8">
    <location>
        <begin position="23"/>
        <end position="263"/>
    </location>
</feature>
<dbReference type="UniPathway" id="UPA00056">
    <property type="reaction ID" value="UER00096"/>
</dbReference>
<evidence type="ECO:0000256" key="5">
    <source>
        <dbReference type="ARBA" id="ARBA00023014"/>
    </source>
</evidence>
<dbReference type="NCBIfam" id="NF001540">
    <property type="entry name" value="PRK00366.1"/>
    <property type="match status" value="1"/>
</dbReference>
<organism evidence="10 11">
    <name type="scientific">Corynebacterium mycetoides</name>
    <dbReference type="NCBI Taxonomy" id="38302"/>
    <lineage>
        <taxon>Bacteria</taxon>
        <taxon>Bacillati</taxon>
        <taxon>Actinomycetota</taxon>
        <taxon>Actinomycetes</taxon>
        <taxon>Mycobacteriales</taxon>
        <taxon>Corynebacteriaceae</taxon>
        <taxon>Corynebacterium</taxon>
    </lineage>
</organism>
<dbReference type="GO" id="GO:0016114">
    <property type="term" value="P:terpenoid biosynthetic process"/>
    <property type="evidence" value="ECO:0007669"/>
    <property type="project" value="InterPro"/>
</dbReference>
<dbReference type="InterPro" id="IPR016425">
    <property type="entry name" value="IspG_bac"/>
</dbReference>
<dbReference type="RefSeq" id="WP_092149115.1">
    <property type="nucleotide sequence ID" value="NZ_LT629700.1"/>
</dbReference>
<feature type="binding site" evidence="7">
    <location>
        <position position="285"/>
    </location>
    <ligand>
        <name>[4Fe-4S] cluster</name>
        <dbReference type="ChEBI" id="CHEBI:49883"/>
    </ligand>
</feature>
<comment type="similarity">
    <text evidence="7">Belongs to the IspG family.</text>
</comment>
<dbReference type="EMBL" id="LT629700">
    <property type="protein sequence ID" value="SDL79830.1"/>
    <property type="molecule type" value="Genomic_DNA"/>
</dbReference>
<feature type="binding site" evidence="7">
    <location>
        <position position="324"/>
    </location>
    <ligand>
        <name>[4Fe-4S] cluster</name>
        <dbReference type="ChEBI" id="CHEBI:49883"/>
    </ligand>
</feature>
<evidence type="ECO:0000256" key="7">
    <source>
        <dbReference type="HAMAP-Rule" id="MF_00159"/>
    </source>
</evidence>
<dbReference type="InterPro" id="IPR011005">
    <property type="entry name" value="Dihydropteroate_synth-like_sf"/>
</dbReference>
<dbReference type="GO" id="GO:0141197">
    <property type="term" value="F:4-hydroxy-3-methylbut-2-enyl-diphosphate synthase activity (flavodoxin)"/>
    <property type="evidence" value="ECO:0007669"/>
    <property type="project" value="UniProtKB-EC"/>
</dbReference>
<dbReference type="Proteomes" id="UP000199350">
    <property type="component" value="Chromosome I"/>
</dbReference>
<keyword evidence="6 7" id="KW-0414">Isoprene biosynthesis</keyword>
<evidence type="ECO:0000256" key="6">
    <source>
        <dbReference type="ARBA" id="ARBA00023229"/>
    </source>
</evidence>
<comment type="pathway">
    <text evidence="7">Isoprenoid biosynthesis; isopentenyl diphosphate biosynthesis via DXP pathway; isopentenyl diphosphate from 1-deoxy-D-xylulose 5-phosphate: step 5/6.</text>
</comment>
<evidence type="ECO:0000256" key="1">
    <source>
        <dbReference type="ARBA" id="ARBA00022485"/>
    </source>
</evidence>
<evidence type="ECO:0000256" key="3">
    <source>
        <dbReference type="ARBA" id="ARBA00023002"/>
    </source>
</evidence>
<dbReference type="STRING" id="38302.SAMN04488535_0816"/>
<dbReference type="OrthoDB" id="9803214at2"/>
<dbReference type="FunFam" id="3.20.20.20:FF:000001">
    <property type="entry name" value="4-hydroxy-3-methylbut-2-en-1-yl diphosphate synthase (flavodoxin)"/>
    <property type="match status" value="1"/>
</dbReference>
<dbReference type="PANTHER" id="PTHR30454">
    <property type="entry name" value="4-HYDROXY-3-METHYLBUT-2-EN-1-YL DIPHOSPHATE SYNTHASE"/>
    <property type="match status" value="1"/>
</dbReference>
<feature type="binding site" evidence="7">
    <location>
        <position position="317"/>
    </location>
    <ligand>
        <name>[4Fe-4S] cluster</name>
        <dbReference type="ChEBI" id="CHEBI:49883"/>
    </ligand>
</feature>
<dbReference type="SUPFAM" id="SSF56014">
    <property type="entry name" value="Nitrite and sulphite reductase 4Fe-4S domain-like"/>
    <property type="match status" value="1"/>
</dbReference>
<reference evidence="11" key="1">
    <citation type="submission" date="2016-10" db="EMBL/GenBank/DDBJ databases">
        <authorList>
            <person name="Varghese N."/>
            <person name="Submissions S."/>
        </authorList>
    </citation>
    <scope>NUCLEOTIDE SEQUENCE [LARGE SCALE GENOMIC DNA]</scope>
    <source>
        <strain evidence="11">DSM 20632</strain>
    </source>
</reference>
<dbReference type="InterPro" id="IPR004588">
    <property type="entry name" value="IspG_bac-typ"/>
</dbReference>
<keyword evidence="3 7" id="KW-0560">Oxidoreductase</keyword>
<evidence type="ECO:0000259" key="9">
    <source>
        <dbReference type="Pfam" id="PF26540"/>
    </source>
</evidence>
<gene>
    <name evidence="7" type="primary">ispG</name>
    <name evidence="10" type="ORF">SAMN04488535_0816</name>
</gene>
<comment type="function">
    <text evidence="7">Converts 2C-methyl-D-erythritol 2,4-cyclodiphosphate (ME-2,4cPP) into 1-hydroxy-2-methyl-2-(E)-butenyl 4-diphosphate.</text>
</comment>
<proteinExistence type="inferred from homology"/>
<dbReference type="NCBIfam" id="TIGR00612">
    <property type="entry name" value="ispG_gcpE"/>
    <property type="match status" value="1"/>
</dbReference>
<sequence length="387" mass="40766">MSVPIGLGIPEGPPPTLAPRRKTRQLMVGNVGVGSDYPISVQSMTTTKTHDINATLQQIAQLATTGCDIVRVACPKTVDAEALPAIAAKSPIPVIADIHFQPKYIFAAIDAGCAAVRVNPGNIKEFDGRVKEVAKAAGDAGIPIRIGVNGGSLDKRLMEKYGKATPEALVESAVYEAGLFEEYGYGDIAISVKHSDPVVMVEAYRQLAEVTDYPLHLGVTEAGPLMMGTIKSSVAFGALLSQGIGDTIRVSLSADPVEEIKVGDQILQSMNLRPRKLEIVSCPSCGRAQVDVYTLAEEVTAGLEGMEFPLRVAVMGCVVNGPGEARDADLGVASGNGKGQIFVKGEVVETVPESKIVETLISHAMRIAEEEGLEEIAGAKAEVKITH</sequence>
<dbReference type="AlphaFoldDB" id="A0A1G9MZX3"/>